<dbReference type="Proteomes" id="UP000095192">
    <property type="component" value="Unassembled WGS sequence"/>
</dbReference>
<dbReference type="VEuPathDB" id="ToxoDB:cyc_05852"/>
<dbReference type="GO" id="GO:0005783">
    <property type="term" value="C:endoplasmic reticulum"/>
    <property type="evidence" value="ECO:0007669"/>
    <property type="project" value="TreeGrafter"/>
</dbReference>
<organism evidence="1 2">
    <name type="scientific">Cyclospora cayetanensis</name>
    <dbReference type="NCBI Taxonomy" id="88456"/>
    <lineage>
        <taxon>Eukaryota</taxon>
        <taxon>Sar</taxon>
        <taxon>Alveolata</taxon>
        <taxon>Apicomplexa</taxon>
        <taxon>Conoidasida</taxon>
        <taxon>Coccidia</taxon>
        <taxon>Eucoccidiorida</taxon>
        <taxon>Eimeriorina</taxon>
        <taxon>Eimeriidae</taxon>
        <taxon>Cyclospora</taxon>
    </lineage>
</organism>
<comment type="caution">
    <text evidence="1">The sequence shown here is derived from an EMBL/GenBank/DDBJ whole genome shotgun (WGS) entry which is preliminary data.</text>
</comment>
<dbReference type="EMBL" id="JROU02001672">
    <property type="protein sequence ID" value="OEH75662.1"/>
    <property type="molecule type" value="Genomic_DNA"/>
</dbReference>
<proteinExistence type="predicted"/>
<protein>
    <recommendedName>
        <fullName evidence="3">Hsp70-binding protein 1</fullName>
    </recommendedName>
</protein>
<dbReference type="PANTHER" id="PTHR19316:SF18">
    <property type="entry name" value="HSP70-BINDING PROTEIN 1"/>
    <property type="match status" value="1"/>
</dbReference>
<sequence length="354" mass="39447">MTQAPVDGIDWPGLYRWSIKYSDGTSPNCRLSDEDVAFLRGAIQEAFAQEEKPNEVTKEQIAVIEKFLSGEAPALSVLQRLTDDYPELSRDLSKLHALEPLLHLLSVPEDTAASVPQESEAAKAFIILEKALEILAAVVQNNPQIQQAVADLGGLKVLFNLVRESPRSKALRVRSLQTLSCLLRNHRPSEELFLRSRGLNLLVYAIRSDDPKYQEKACSLCRHLVAEGLVSLESARETGLFTALEMLLPSLQDLLNVQFAETAMQLVIKLLQQHRMALCRSKELPALTASLNNRREWLESARSRLNSELEFLNARAAMKLLTAQESVKLEGLPYDLEAVNSQLVLVDEAVALTK</sequence>
<dbReference type="AlphaFoldDB" id="A0A1D3CWT8"/>
<accession>A0A1D3CWT8</accession>
<dbReference type="InterPro" id="IPR050693">
    <property type="entry name" value="Hsp70_NEF-Inhibitors"/>
</dbReference>
<dbReference type="Gene3D" id="1.25.10.10">
    <property type="entry name" value="Leucine-rich Repeat Variant"/>
    <property type="match status" value="1"/>
</dbReference>
<dbReference type="InterPro" id="IPR011989">
    <property type="entry name" value="ARM-like"/>
</dbReference>
<dbReference type="InterPro" id="IPR016024">
    <property type="entry name" value="ARM-type_fold"/>
</dbReference>
<reference evidence="1 2" key="1">
    <citation type="journal article" date="2016" name="BMC Genomics">
        <title>Comparative genomics reveals Cyclospora cayetanensis possesses coccidia-like metabolism and invasion components but unique surface antigens.</title>
        <authorList>
            <person name="Liu S."/>
            <person name="Wang L."/>
            <person name="Zheng H."/>
            <person name="Xu Z."/>
            <person name="Roellig D.M."/>
            <person name="Li N."/>
            <person name="Frace M.A."/>
            <person name="Tang K."/>
            <person name="Arrowood M.J."/>
            <person name="Moss D.M."/>
            <person name="Zhang L."/>
            <person name="Feng Y."/>
            <person name="Xiao L."/>
        </authorList>
    </citation>
    <scope>NUCLEOTIDE SEQUENCE [LARGE SCALE GENOMIC DNA]</scope>
    <source>
        <strain evidence="1 2">CHN_HEN01</strain>
    </source>
</reference>
<dbReference type="InParanoid" id="A0A1D3CWT8"/>
<evidence type="ECO:0000313" key="2">
    <source>
        <dbReference type="Proteomes" id="UP000095192"/>
    </source>
</evidence>
<keyword evidence="2" id="KW-1185">Reference proteome</keyword>
<name>A0A1D3CWT8_9EIME</name>
<evidence type="ECO:0008006" key="3">
    <source>
        <dbReference type="Google" id="ProtNLM"/>
    </source>
</evidence>
<dbReference type="SUPFAM" id="SSF48371">
    <property type="entry name" value="ARM repeat"/>
    <property type="match status" value="1"/>
</dbReference>
<dbReference type="GO" id="GO:0000774">
    <property type="term" value="F:adenyl-nucleotide exchange factor activity"/>
    <property type="evidence" value="ECO:0007669"/>
    <property type="project" value="TreeGrafter"/>
</dbReference>
<evidence type="ECO:0000313" key="1">
    <source>
        <dbReference type="EMBL" id="OEH75662.1"/>
    </source>
</evidence>
<dbReference type="VEuPathDB" id="ToxoDB:LOC34622142"/>
<dbReference type="PANTHER" id="PTHR19316">
    <property type="entry name" value="PROTEIN FOLDING REGULATOR"/>
    <property type="match status" value="1"/>
</dbReference>
<gene>
    <name evidence="1" type="ORF">cyc_05852</name>
</gene>